<protein>
    <submittedName>
        <fullName evidence="2">Acyl-coenzyme A thioesterase PaaI-like protein</fullName>
    </submittedName>
</protein>
<feature type="domain" description="Thioesterase" evidence="1">
    <location>
        <begin position="66"/>
        <end position="148"/>
    </location>
</feature>
<name>A0A839XTA6_9PSEU</name>
<dbReference type="InterPro" id="IPR029069">
    <property type="entry name" value="HotDog_dom_sf"/>
</dbReference>
<dbReference type="CDD" id="cd03443">
    <property type="entry name" value="PaaI_thioesterase"/>
    <property type="match status" value="1"/>
</dbReference>
<dbReference type="EMBL" id="JACIBS010000001">
    <property type="protein sequence ID" value="MBB3663833.1"/>
    <property type="molecule type" value="Genomic_DNA"/>
</dbReference>
<dbReference type="Proteomes" id="UP000564573">
    <property type="component" value="Unassembled WGS sequence"/>
</dbReference>
<comment type="caution">
    <text evidence="2">The sequence shown here is derived from an EMBL/GenBank/DDBJ whole genome shotgun (WGS) entry which is preliminary data.</text>
</comment>
<dbReference type="Pfam" id="PF03061">
    <property type="entry name" value="4HBT"/>
    <property type="match status" value="1"/>
</dbReference>
<gene>
    <name evidence="2" type="ORF">FB384_002737</name>
</gene>
<dbReference type="Gene3D" id="3.10.129.10">
    <property type="entry name" value="Hotdog Thioesterase"/>
    <property type="match status" value="1"/>
</dbReference>
<proteinExistence type="predicted"/>
<reference evidence="2 3" key="1">
    <citation type="submission" date="2020-08" db="EMBL/GenBank/DDBJ databases">
        <title>Sequencing the genomes of 1000 actinobacteria strains.</title>
        <authorList>
            <person name="Klenk H.-P."/>
        </authorList>
    </citation>
    <scope>NUCLEOTIDE SEQUENCE [LARGE SCALE GENOMIC DNA]</scope>
    <source>
        <strain evidence="2 3">DSM 45267</strain>
    </source>
</reference>
<dbReference type="SUPFAM" id="SSF54637">
    <property type="entry name" value="Thioesterase/thiol ester dehydrase-isomerase"/>
    <property type="match status" value="1"/>
</dbReference>
<accession>A0A839XTA6</accession>
<evidence type="ECO:0000259" key="1">
    <source>
        <dbReference type="Pfam" id="PF03061"/>
    </source>
</evidence>
<evidence type="ECO:0000313" key="3">
    <source>
        <dbReference type="Proteomes" id="UP000564573"/>
    </source>
</evidence>
<dbReference type="AlphaFoldDB" id="A0A839XTA6"/>
<organism evidence="2 3">
    <name type="scientific">Prauserella sediminis</name>
    <dbReference type="NCBI Taxonomy" id="577680"/>
    <lineage>
        <taxon>Bacteria</taxon>
        <taxon>Bacillati</taxon>
        <taxon>Actinomycetota</taxon>
        <taxon>Actinomycetes</taxon>
        <taxon>Pseudonocardiales</taxon>
        <taxon>Pseudonocardiaceae</taxon>
        <taxon>Prauserella</taxon>
        <taxon>Prauserella salsuginis group</taxon>
    </lineage>
</organism>
<sequence length="165" mass="17901">MTNAMSTEAAATDETRGPSIQQLLFPDMTCFGCGPANPDGLRLSSYEVDGAIRATFTPWPQHDNGGGYLNGGIISTLLDCHGAAAVMLEADRRDWKPAPGEHLAYVTAGLDVRFRRPTPLDEPLEITAELTAIDEPEMTVVCEIHHGGKLRAGGTAVWKRWRPRS</sequence>
<dbReference type="InterPro" id="IPR006683">
    <property type="entry name" value="Thioestr_dom"/>
</dbReference>
<keyword evidence="3" id="KW-1185">Reference proteome</keyword>
<evidence type="ECO:0000313" key="2">
    <source>
        <dbReference type="EMBL" id="MBB3663833.1"/>
    </source>
</evidence>
<dbReference type="RefSeq" id="WP_228726020.1">
    <property type="nucleotide sequence ID" value="NZ_JACIBS010000001.1"/>
</dbReference>